<proteinExistence type="predicted"/>
<gene>
    <name evidence="1" type="ORF">CAPSK01_001714</name>
</gene>
<protein>
    <submittedName>
        <fullName evidence="1">Uncharacterized protein</fullName>
    </submittedName>
</protein>
<reference evidence="1 2" key="1">
    <citation type="submission" date="2014-07" db="EMBL/GenBank/DDBJ databases">
        <title>Expanding our view of genomic diversity in Candidatus Accumulibacter clades.</title>
        <authorList>
            <person name="Skennerton C.T."/>
            <person name="Barr J.J."/>
            <person name="Slater F.R."/>
            <person name="Bond P.L."/>
            <person name="Tyson G.W."/>
        </authorList>
    </citation>
    <scope>NUCLEOTIDE SEQUENCE [LARGE SCALE GENOMIC DNA]</scope>
    <source>
        <strain evidence="2">SK-01</strain>
    </source>
</reference>
<dbReference type="EMBL" id="JDSS02000019">
    <property type="protein sequence ID" value="KFB68859.1"/>
    <property type="molecule type" value="Genomic_DNA"/>
</dbReference>
<evidence type="ECO:0000313" key="1">
    <source>
        <dbReference type="EMBL" id="KFB68859.1"/>
    </source>
</evidence>
<sequence>MNGMTSDPRDHEAFVREIDLGAYESAVSSLPRGVIPRRKGMTWRQHLGAEIEAIGGRKPAPYTPHSTTCYLFRHPATLSTHRYLNEYQFYVPLESDPADGTRWYYGMFLGTRNVAAMVPSMSDICLAKLAKCVPHTSMTKVGTWTTSPANPAAGAFSVSGAAYSATAGETASGVVRGRTVGLCTHIF</sequence>
<name>A0A084Y2B5_9PROT</name>
<dbReference type="AlphaFoldDB" id="A0A084Y2B5"/>
<dbReference type="Proteomes" id="UP000019812">
    <property type="component" value="Unassembled WGS sequence"/>
</dbReference>
<dbReference type="STRING" id="1457154.CAPSK01_001714"/>
<organism evidence="1 2">
    <name type="scientific">Candidatus Accumulibacter vicinus</name>
    <dbReference type="NCBI Taxonomy" id="2954382"/>
    <lineage>
        <taxon>Bacteria</taxon>
        <taxon>Pseudomonadati</taxon>
        <taxon>Pseudomonadota</taxon>
        <taxon>Betaproteobacteria</taxon>
        <taxon>Candidatus Accumulibacter</taxon>
    </lineage>
</organism>
<accession>A0A084Y2B5</accession>
<comment type="caution">
    <text evidence="1">The sequence shown here is derived from an EMBL/GenBank/DDBJ whole genome shotgun (WGS) entry which is preliminary data.</text>
</comment>
<evidence type="ECO:0000313" key="2">
    <source>
        <dbReference type="Proteomes" id="UP000019812"/>
    </source>
</evidence>